<reference evidence="1 2" key="1">
    <citation type="submission" date="2013-08" db="EMBL/GenBank/DDBJ databases">
        <authorList>
            <person name="Weinstock G."/>
            <person name="Sodergren E."/>
            <person name="Wylie T."/>
            <person name="Fulton L."/>
            <person name="Fulton R."/>
            <person name="Fronick C."/>
            <person name="O'Laughlin M."/>
            <person name="Godfrey J."/>
            <person name="Miner T."/>
            <person name="Herter B."/>
            <person name="Appelbaum E."/>
            <person name="Cordes M."/>
            <person name="Lek S."/>
            <person name="Wollam A."/>
            <person name="Pepin K.H."/>
            <person name="Palsikar V.B."/>
            <person name="Mitreva M."/>
            <person name="Wilson R.K."/>
        </authorList>
    </citation>
    <scope>NUCLEOTIDE SEQUENCE [LARGE SCALE GENOMIC DNA]</scope>
    <source>
        <strain evidence="1 2">F0041</strain>
    </source>
</reference>
<accession>U2CPW2</accession>
<dbReference type="HOGENOM" id="CLU_2876533_0_0_10"/>
<evidence type="ECO:0000313" key="2">
    <source>
        <dbReference type="Proteomes" id="UP000016496"/>
    </source>
</evidence>
<dbReference type="EMBL" id="AWSV01000052">
    <property type="protein sequence ID" value="ERI86580.1"/>
    <property type="molecule type" value="Genomic_DNA"/>
</dbReference>
<proteinExistence type="predicted"/>
<evidence type="ECO:0000313" key="1">
    <source>
        <dbReference type="EMBL" id="ERI86580.1"/>
    </source>
</evidence>
<name>U2CPW2_9BACE</name>
<comment type="caution">
    <text evidence="1">The sequence shown here is derived from an EMBL/GenBank/DDBJ whole genome shotgun (WGS) entry which is preliminary data.</text>
</comment>
<sequence>MYGYNKWLGAYTASASEPVYPYFYVFETEYKGNGHGLESCFINSTMLATDSCERMISSFSSNV</sequence>
<dbReference type="PATRIC" id="fig|1321819.3.peg.751"/>
<protein>
    <submittedName>
        <fullName evidence="1">Uncharacterized protein</fullName>
    </submittedName>
</protein>
<dbReference type="Proteomes" id="UP000016496">
    <property type="component" value="Unassembled WGS sequence"/>
</dbReference>
<dbReference type="AlphaFoldDB" id="U2CPW2"/>
<dbReference type="GeneID" id="99753760"/>
<gene>
    <name evidence="1" type="ORF">HMPREF1981_00811</name>
</gene>
<organism evidence="1 2">
    <name type="scientific">Bacteroides pyogenes F0041</name>
    <dbReference type="NCBI Taxonomy" id="1321819"/>
    <lineage>
        <taxon>Bacteria</taxon>
        <taxon>Pseudomonadati</taxon>
        <taxon>Bacteroidota</taxon>
        <taxon>Bacteroidia</taxon>
        <taxon>Bacteroidales</taxon>
        <taxon>Bacteroidaceae</taxon>
        <taxon>Bacteroides</taxon>
    </lineage>
</organism>
<dbReference type="RefSeq" id="WP_021644177.1">
    <property type="nucleotide sequence ID" value="NZ_KE993070.1"/>
</dbReference>